<keyword evidence="4" id="KW-0732">Signal</keyword>
<dbReference type="EMBL" id="LGIQ01000005">
    <property type="protein sequence ID" value="KNB73683.1"/>
    <property type="molecule type" value="Genomic_DNA"/>
</dbReference>
<name>A0A0K9YYA4_9BACL</name>
<dbReference type="InterPro" id="IPR057336">
    <property type="entry name" value="GerAC_N"/>
</dbReference>
<accession>A0A0K9YYA4</accession>
<feature type="domain" description="Spore germination GerAC-like C-terminal" evidence="8">
    <location>
        <begin position="213"/>
        <end position="380"/>
    </location>
</feature>
<dbReference type="Pfam" id="PF05504">
    <property type="entry name" value="Spore_GerAC"/>
    <property type="match status" value="1"/>
</dbReference>
<comment type="subcellular location">
    <subcellularLocation>
        <location evidence="1">Membrane</location>
        <topology evidence="1">Lipid-anchor</topology>
    </subcellularLocation>
</comment>
<dbReference type="InterPro" id="IPR046953">
    <property type="entry name" value="Spore_GerAC-like_C"/>
</dbReference>
<dbReference type="PATRIC" id="fig|54915.3.peg.6834"/>
<dbReference type="Gene3D" id="6.20.190.10">
    <property type="entry name" value="Nutrient germinant receptor protein C, domain 1"/>
    <property type="match status" value="1"/>
</dbReference>
<evidence type="ECO:0000313" key="10">
    <source>
        <dbReference type="EMBL" id="GED69482.1"/>
    </source>
</evidence>
<keyword evidence="6" id="KW-0564">Palmitate</keyword>
<dbReference type="InterPro" id="IPR038501">
    <property type="entry name" value="Spore_GerAC_C_sf"/>
</dbReference>
<keyword evidence="13" id="KW-1185">Reference proteome</keyword>
<dbReference type="Proteomes" id="UP000036834">
    <property type="component" value="Unassembled WGS sequence"/>
</dbReference>
<dbReference type="EMBL" id="BJON01000013">
    <property type="protein sequence ID" value="GED69482.1"/>
    <property type="molecule type" value="Genomic_DNA"/>
</dbReference>
<keyword evidence="5" id="KW-0472">Membrane</keyword>
<comment type="caution">
    <text evidence="11">The sequence shown here is derived from an EMBL/GenBank/DDBJ whole genome shotgun (WGS) entry which is preliminary data.</text>
</comment>
<dbReference type="InterPro" id="IPR008844">
    <property type="entry name" value="Spore_GerAC-like"/>
</dbReference>
<dbReference type="PANTHER" id="PTHR35789">
    <property type="entry name" value="SPORE GERMINATION PROTEIN B3"/>
    <property type="match status" value="1"/>
</dbReference>
<dbReference type="GO" id="GO:0009847">
    <property type="term" value="P:spore germination"/>
    <property type="evidence" value="ECO:0007669"/>
    <property type="project" value="InterPro"/>
</dbReference>
<evidence type="ECO:0000259" key="8">
    <source>
        <dbReference type="Pfam" id="PF05504"/>
    </source>
</evidence>
<comment type="similarity">
    <text evidence="2">Belongs to the GerABKC lipoprotein family.</text>
</comment>
<reference evidence="10 13" key="3">
    <citation type="submission" date="2019-06" db="EMBL/GenBank/DDBJ databases">
        <title>Whole genome shotgun sequence of Brevibacillus reuszeri NBRC 15719.</title>
        <authorList>
            <person name="Hosoyama A."/>
            <person name="Uohara A."/>
            <person name="Ohji S."/>
            <person name="Ichikawa N."/>
        </authorList>
    </citation>
    <scope>NUCLEOTIDE SEQUENCE [LARGE SCALE GENOMIC DNA]</scope>
    <source>
        <strain evidence="10 13">NBRC 15719</strain>
    </source>
</reference>
<reference evidence="12" key="1">
    <citation type="submission" date="2015-07" db="EMBL/GenBank/DDBJ databases">
        <title>Genome sequencing project for genomic taxonomy and phylogenomics of Bacillus-like bacteria.</title>
        <authorList>
            <person name="Liu B."/>
            <person name="Wang J."/>
            <person name="Zhu Y."/>
            <person name="Liu G."/>
            <person name="Chen Q."/>
            <person name="Chen Z."/>
            <person name="Lan J."/>
            <person name="Che J."/>
            <person name="Ge C."/>
            <person name="Shi H."/>
            <person name="Pan Z."/>
            <person name="Liu X."/>
        </authorList>
    </citation>
    <scope>NUCLEOTIDE SEQUENCE [LARGE SCALE GENOMIC DNA]</scope>
    <source>
        <strain evidence="12">DSM 9887</strain>
    </source>
</reference>
<dbReference type="OrthoDB" id="2370124at2"/>
<evidence type="ECO:0000256" key="4">
    <source>
        <dbReference type="ARBA" id="ARBA00022729"/>
    </source>
</evidence>
<evidence type="ECO:0000313" key="11">
    <source>
        <dbReference type="EMBL" id="KNB73683.1"/>
    </source>
</evidence>
<evidence type="ECO:0000313" key="12">
    <source>
        <dbReference type="Proteomes" id="UP000036834"/>
    </source>
</evidence>
<evidence type="ECO:0000259" key="9">
    <source>
        <dbReference type="Pfam" id="PF25198"/>
    </source>
</evidence>
<dbReference type="Proteomes" id="UP000319578">
    <property type="component" value="Unassembled WGS sequence"/>
</dbReference>
<protein>
    <submittedName>
        <fullName evidence="11">Spore gernimation protein</fullName>
    </submittedName>
</protein>
<sequence length="384" mass="44142">MAKSLHCFILLIVCLIPMILVTGCWDRRELEERTSVLAIAIDRAETNREHYQLTVQIPIPIKIAGSSGKGGGSNSDAVKIMSVTGRTVSDAANNLQMRLNQRLFLGHTRVLAISEDIAKQGIQDIMDNFRREPQIRRLMWPIIVKGKASTLLEIKPGLAQIPVVFLMDLVENGSKMGTIPDQTLGDYFNQTSNKTMEPFMNMVEASKREVSWKGIGVFRGHKMIGQLDREQTWSLLQLRDEKKGGDIIIPLPNTKNGYVTFRPHFVKKRLHINKDTSTNTFIATYHCELQGDIVELTENMKVSPEKFILQMQALIKKEMESRAKKMLQPLKKQYNSDILKLGLTLRALHYRDYWETHNWKEDFKDFPIRVIYTIKLRRLGMEMQ</sequence>
<dbReference type="RefSeq" id="WP_049737690.1">
    <property type="nucleotide sequence ID" value="NZ_BJON01000013.1"/>
</dbReference>
<feature type="domain" description="Spore germination protein N-terminal" evidence="9">
    <location>
        <begin position="26"/>
        <end position="204"/>
    </location>
</feature>
<keyword evidence="3" id="KW-0309">Germination</keyword>
<evidence type="ECO:0000256" key="7">
    <source>
        <dbReference type="ARBA" id="ARBA00023288"/>
    </source>
</evidence>
<keyword evidence="7" id="KW-0449">Lipoprotein</keyword>
<evidence type="ECO:0000256" key="2">
    <source>
        <dbReference type="ARBA" id="ARBA00007886"/>
    </source>
</evidence>
<dbReference type="AlphaFoldDB" id="A0A0K9YYA4"/>
<evidence type="ECO:0000313" key="13">
    <source>
        <dbReference type="Proteomes" id="UP000319578"/>
    </source>
</evidence>
<reference evidence="11" key="2">
    <citation type="submission" date="2015-07" db="EMBL/GenBank/DDBJ databases">
        <title>MeaNS - Measles Nucleotide Surveillance Program.</title>
        <authorList>
            <person name="Tran T."/>
            <person name="Druce J."/>
        </authorList>
    </citation>
    <scope>NUCLEOTIDE SEQUENCE</scope>
    <source>
        <strain evidence="11">DSM 9887</strain>
    </source>
</reference>
<dbReference type="NCBIfam" id="TIGR02887">
    <property type="entry name" value="spore_ger_x_C"/>
    <property type="match status" value="1"/>
</dbReference>
<gene>
    <name evidence="11" type="ORF">ADS79_07020</name>
    <name evidence="10" type="ORF">BRE01_31840</name>
</gene>
<proteinExistence type="inferred from homology"/>
<dbReference type="PROSITE" id="PS51257">
    <property type="entry name" value="PROKAR_LIPOPROTEIN"/>
    <property type="match status" value="1"/>
</dbReference>
<dbReference type="Gene3D" id="3.30.300.210">
    <property type="entry name" value="Nutrient germinant receptor protein C, domain 3"/>
    <property type="match status" value="1"/>
</dbReference>
<evidence type="ECO:0000256" key="3">
    <source>
        <dbReference type="ARBA" id="ARBA00022544"/>
    </source>
</evidence>
<dbReference type="Pfam" id="PF25198">
    <property type="entry name" value="Spore_GerAC_N"/>
    <property type="match status" value="1"/>
</dbReference>
<dbReference type="GO" id="GO:0016020">
    <property type="term" value="C:membrane"/>
    <property type="evidence" value="ECO:0007669"/>
    <property type="project" value="UniProtKB-SubCell"/>
</dbReference>
<dbReference type="PANTHER" id="PTHR35789:SF1">
    <property type="entry name" value="SPORE GERMINATION PROTEIN B3"/>
    <property type="match status" value="1"/>
</dbReference>
<organism evidence="11 12">
    <name type="scientific">Brevibacillus reuszeri</name>
    <dbReference type="NCBI Taxonomy" id="54915"/>
    <lineage>
        <taxon>Bacteria</taxon>
        <taxon>Bacillati</taxon>
        <taxon>Bacillota</taxon>
        <taxon>Bacilli</taxon>
        <taxon>Bacillales</taxon>
        <taxon>Paenibacillaceae</taxon>
        <taxon>Brevibacillus</taxon>
    </lineage>
</organism>
<dbReference type="STRING" id="54915.ADS79_07020"/>
<evidence type="ECO:0000256" key="5">
    <source>
        <dbReference type="ARBA" id="ARBA00023136"/>
    </source>
</evidence>
<evidence type="ECO:0000256" key="1">
    <source>
        <dbReference type="ARBA" id="ARBA00004635"/>
    </source>
</evidence>
<evidence type="ECO:0000256" key="6">
    <source>
        <dbReference type="ARBA" id="ARBA00023139"/>
    </source>
</evidence>